<gene>
    <name evidence="1" type="ORF">ALO79_200154</name>
</gene>
<name>A0A0P9PER9_PSESX</name>
<dbReference type="Proteomes" id="UP000050381">
    <property type="component" value="Unassembled WGS sequence"/>
</dbReference>
<accession>A0A0P9PER9</accession>
<proteinExistence type="predicted"/>
<sequence>MQVQLQGVEAFQGLLQTTYIQFFTQNFFSGLGQQEVVGVVLLEYLKEQPAGGLDLPGAFRCAGVAGEYQTGDPGDLAKASKGQLPGVQAGEHIGQQVVGAQERGIQVVRPIQCRGTEQFEAVVVDRNGKGQRFLLADAPSQQASQPQMHLASGKRVQEQVPAFPGLQRFGQQ</sequence>
<reference evidence="1 2" key="1">
    <citation type="submission" date="2015-09" db="EMBL/GenBank/DDBJ databases">
        <title>Genome announcement of multiple Pseudomonas syringae strains.</title>
        <authorList>
            <person name="Thakur S."/>
            <person name="Wang P.W."/>
            <person name="Gong Y."/>
            <person name="Weir B.S."/>
            <person name="Guttman D.S."/>
        </authorList>
    </citation>
    <scope>NUCLEOTIDE SEQUENCE [LARGE SCALE GENOMIC DNA]</scope>
    <source>
        <strain evidence="1 2">ICMP9419</strain>
    </source>
</reference>
<evidence type="ECO:0000313" key="2">
    <source>
        <dbReference type="Proteomes" id="UP000050381"/>
    </source>
</evidence>
<dbReference type="AlphaFoldDB" id="A0A0P9PER9"/>
<evidence type="ECO:0000313" key="1">
    <source>
        <dbReference type="EMBL" id="KPW97848.1"/>
    </source>
</evidence>
<organism evidence="1 2">
    <name type="scientific">Pseudomonas syringae pv. castaneae</name>
    <dbReference type="NCBI Taxonomy" id="264450"/>
    <lineage>
        <taxon>Bacteria</taxon>
        <taxon>Pseudomonadati</taxon>
        <taxon>Pseudomonadota</taxon>
        <taxon>Gammaproteobacteria</taxon>
        <taxon>Pseudomonadales</taxon>
        <taxon>Pseudomonadaceae</taxon>
        <taxon>Pseudomonas</taxon>
        <taxon>Pseudomonas syringae</taxon>
    </lineage>
</organism>
<dbReference type="EMBL" id="LJQD01000147">
    <property type="protein sequence ID" value="KPW97848.1"/>
    <property type="molecule type" value="Genomic_DNA"/>
</dbReference>
<comment type="caution">
    <text evidence="1">The sequence shown here is derived from an EMBL/GenBank/DDBJ whole genome shotgun (WGS) entry which is preliminary data.</text>
</comment>
<protein>
    <submittedName>
        <fullName evidence="1">Uncharacterized protein</fullName>
    </submittedName>
</protein>